<sequence length="957" mass="103326">MNTYGWAARDSSGILSLFHFERRANGDNDITIKILFCGICHSDLHLAKNKAGITSYPFVPGHEIVGEVTKVGHNVTKFKIGDKAGVGCMVGSCGSCENCKQDLEVYCPEMIWTLKTFGGYSENIVIDEHFAVLIPNSLPLHGVAPLLCAGITVYSPMMYYGLCKPGQHLGVVGLGGLGHVAVKFAKALGMKVTVISTSPSKKNEAVERLGVDSFLVSHDQEQLQAAMGTMNGIIDTVSGPHSILPLINLLKTNGKLVAVGVPTEAPEIPYIPLIMGRKLIGGSAAGGMKETQEMVDFAAKHNIIADIEVIPMDYVNTAMERLAKEVSTTEKQTMNTYGWTARDSSRILSHFHFERRANGNNNITIKILYCGICHTDIHMAKNEAEMTNYPFVLGHETEGEVTKVGHNVTKFKIGDKAGVGCMVGSCGTCENCKLDSEIYCPEMIWTLKPLHFAVLIPNSLPLHGAAPLLCAGITVYSPMMYYGFCKPGQYLGVVGLGGLGHVVVKFAKVLGTKVTVISTSPSKQKEAVERLGAVMDTMDSIIDTVSSPHPILLLIDLLKTNGKFIVVGVPIEAPEIPYILLIMGSISNGEDHFFRHTLLANQNTRRIVKIEEKTMNTYGWAARDSSGILSLFHFERRANGDNDITIKILFCGICHSDLHFAKNKAGITSYPFVPGHEIVGEVTKVGHNVTKFKVGDKAGVGCMVGSCGSCENCKQDLEVYCPEMIWTLKTFGGYSENIVIDEHFAVLIPNSLPLHGVAPLLCAGITVYSPMMYYGLCKPGQHLGVVGLGGLGHVAVKFAKALGMKVTVISTSPSKKNEAVERLGVDSFLVSHDQEQLQAAMGTMNGIIDTVSGPHSILPLINLLKTNGKLVAVGVPTEAPEIPYIPLIMGRKLIGGSAAGGMKETQEMVDFAAKHNIIADIEVIPMDYVNTAMERLAKGDVKYRFVIDVANTLNSSF</sequence>
<dbReference type="Proteomes" id="UP000237347">
    <property type="component" value="Unassembled WGS sequence"/>
</dbReference>
<feature type="domain" description="Enoyl reductase (ER)" evidence="7">
    <location>
        <begin position="627"/>
        <end position="947"/>
    </location>
</feature>
<evidence type="ECO:0000256" key="4">
    <source>
        <dbReference type="ARBA" id="ARBA00022833"/>
    </source>
</evidence>
<reference evidence="8 9" key="1">
    <citation type="journal article" date="2018" name="Sci. Data">
        <title>The draft genome sequence of cork oak.</title>
        <authorList>
            <person name="Ramos A.M."/>
            <person name="Usie A."/>
            <person name="Barbosa P."/>
            <person name="Barros P.M."/>
            <person name="Capote T."/>
            <person name="Chaves I."/>
            <person name="Simoes F."/>
            <person name="Abreu I."/>
            <person name="Carrasquinho I."/>
            <person name="Faro C."/>
            <person name="Guimaraes J.B."/>
            <person name="Mendonca D."/>
            <person name="Nobrega F."/>
            <person name="Rodrigues L."/>
            <person name="Saibo N.J.M."/>
            <person name="Varela M.C."/>
            <person name="Egas C."/>
            <person name="Matos J."/>
            <person name="Miguel C.M."/>
            <person name="Oliveira M.M."/>
            <person name="Ricardo C.P."/>
            <person name="Goncalves S."/>
        </authorList>
    </citation>
    <scope>NUCLEOTIDE SEQUENCE [LARGE SCALE GENOMIC DNA]</scope>
    <source>
        <strain evidence="9">cv. HL8</strain>
    </source>
</reference>
<dbReference type="SUPFAM" id="SSF51735">
    <property type="entry name" value="NAD(P)-binding Rossmann-fold domains"/>
    <property type="match status" value="3"/>
</dbReference>
<keyword evidence="5" id="KW-0560">Oxidoreductase</keyword>
<gene>
    <name evidence="8" type="primary">CAD_10</name>
    <name evidence="8" type="ORF">CFP56_036922</name>
</gene>
<evidence type="ECO:0000256" key="5">
    <source>
        <dbReference type="ARBA" id="ARBA00023002"/>
    </source>
</evidence>
<comment type="similarity">
    <text evidence="2 6">Belongs to the zinc-containing alcohol dehydrogenase family.</text>
</comment>
<dbReference type="GO" id="GO:0008270">
    <property type="term" value="F:zinc ion binding"/>
    <property type="evidence" value="ECO:0007669"/>
    <property type="project" value="InterPro"/>
</dbReference>
<evidence type="ECO:0000256" key="1">
    <source>
        <dbReference type="ARBA" id="ARBA00001947"/>
    </source>
</evidence>
<dbReference type="InterPro" id="IPR013154">
    <property type="entry name" value="ADH-like_N"/>
</dbReference>
<dbReference type="FunFam" id="3.40.50.720:FF:000022">
    <property type="entry name" value="Cinnamyl alcohol dehydrogenase"/>
    <property type="match status" value="3"/>
</dbReference>
<keyword evidence="9" id="KW-1185">Reference proteome</keyword>
<dbReference type="InterPro" id="IPR020843">
    <property type="entry name" value="ER"/>
</dbReference>
<protein>
    <submittedName>
        <fullName evidence="8">Mannitol dehydrogenase</fullName>
    </submittedName>
</protein>
<proteinExistence type="inferred from homology"/>
<dbReference type="InterPro" id="IPR002328">
    <property type="entry name" value="ADH_Zn_CS"/>
</dbReference>
<comment type="caution">
    <text evidence="8">The sequence shown here is derived from an EMBL/GenBank/DDBJ whole genome shotgun (WGS) entry which is preliminary data.</text>
</comment>
<dbReference type="EMBL" id="PKMF04000068">
    <property type="protein sequence ID" value="KAK7853146.1"/>
    <property type="molecule type" value="Genomic_DNA"/>
</dbReference>
<dbReference type="SMART" id="SM00829">
    <property type="entry name" value="PKS_ER"/>
    <property type="match status" value="1"/>
</dbReference>
<accession>A0AAW0LRY3</accession>
<dbReference type="InterPro" id="IPR047109">
    <property type="entry name" value="CAD-like"/>
</dbReference>
<dbReference type="InterPro" id="IPR013149">
    <property type="entry name" value="ADH-like_C"/>
</dbReference>
<evidence type="ECO:0000259" key="7">
    <source>
        <dbReference type="SMART" id="SM00829"/>
    </source>
</evidence>
<evidence type="ECO:0000313" key="8">
    <source>
        <dbReference type="EMBL" id="KAK7853146.1"/>
    </source>
</evidence>
<dbReference type="CDD" id="cd05283">
    <property type="entry name" value="CAD1"/>
    <property type="match status" value="2"/>
</dbReference>
<keyword evidence="3 6" id="KW-0479">Metal-binding</keyword>
<evidence type="ECO:0000313" key="9">
    <source>
        <dbReference type="Proteomes" id="UP000237347"/>
    </source>
</evidence>
<dbReference type="PROSITE" id="PS00059">
    <property type="entry name" value="ADH_ZINC"/>
    <property type="match status" value="2"/>
</dbReference>
<dbReference type="GO" id="GO:0009809">
    <property type="term" value="P:lignin biosynthetic process"/>
    <property type="evidence" value="ECO:0007669"/>
    <property type="project" value="UniProtKB-ARBA"/>
</dbReference>
<dbReference type="AlphaFoldDB" id="A0AAW0LRY3"/>
<comment type="cofactor">
    <cofactor evidence="1 6">
        <name>Zn(2+)</name>
        <dbReference type="ChEBI" id="CHEBI:29105"/>
    </cofactor>
</comment>
<dbReference type="FunFam" id="3.90.180.10:FF:000100">
    <property type="entry name" value="Putative cinnamyl alcohol dehydrogenase 6"/>
    <property type="match status" value="1"/>
</dbReference>
<keyword evidence="4 6" id="KW-0862">Zinc</keyword>
<dbReference type="Gene3D" id="3.40.50.720">
    <property type="entry name" value="NAD(P)-binding Rossmann-like Domain"/>
    <property type="match status" value="3"/>
</dbReference>
<dbReference type="GO" id="GO:0016616">
    <property type="term" value="F:oxidoreductase activity, acting on the CH-OH group of donors, NAD or NADP as acceptor"/>
    <property type="evidence" value="ECO:0007669"/>
    <property type="project" value="InterPro"/>
</dbReference>
<dbReference type="InterPro" id="IPR011032">
    <property type="entry name" value="GroES-like_sf"/>
</dbReference>
<dbReference type="Pfam" id="PF08240">
    <property type="entry name" value="ADH_N"/>
    <property type="match status" value="3"/>
</dbReference>
<dbReference type="PANTHER" id="PTHR42683">
    <property type="entry name" value="ALDEHYDE REDUCTASE"/>
    <property type="match status" value="1"/>
</dbReference>
<dbReference type="InterPro" id="IPR036291">
    <property type="entry name" value="NAD(P)-bd_dom_sf"/>
</dbReference>
<name>A0AAW0LRY3_QUESU</name>
<evidence type="ECO:0000256" key="6">
    <source>
        <dbReference type="RuleBase" id="RU361277"/>
    </source>
</evidence>
<evidence type="ECO:0000256" key="3">
    <source>
        <dbReference type="ARBA" id="ARBA00022723"/>
    </source>
</evidence>
<dbReference type="Pfam" id="PF00107">
    <property type="entry name" value="ADH_zinc_N"/>
    <property type="match status" value="2"/>
</dbReference>
<dbReference type="Gene3D" id="3.90.180.10">
    <property type="entry name" value="Medium-chain alcohol dehydrogenases, catalytic domain"/>
    <property type="match status" value="3"/>
</dbReference>
<evidence type="ECO:0000256" key="2">
    <source>
        <dbReference type="ARBA" id="ARBA00008072"/>
    </source>
</evidence>
<organism evidence="8 9">
    <name type="scientific">Quercus suber</name>
    <name type="common">Cork oak</name>
    <dbReference type="NCBI Taxonomy" id="58331"/>
    <lineage>
        <taxon>Eukaryota</taxon>
        <taxon>Viridiplantae</taxon>
        <taxon>Streptophyta</taxon>
        <taxon>Embryophyta</taxon>
        <taxon>Tracheophyta</taxon>
        <taxon>Spermatophyta</taxon>
        <taxon>Magnoliopsida</taxon>
        <taxon>eudicotyledons</taxon>
        <taxon>Gunneridae</taxon>
        <taxon>Pentapetalae</taxon>
        <taxon>rosids</taxon>
        <taxon>fabids</taxon>
        <taxon>Fagales</taxon>
        <taxon>Fagaceae</taxon>
        <taxon>Quercus</taxon>
    </lineage>
</organism>
<dbReference type="SUPFAM" id="SSF50129">
    <property type="entry name" value="GroES-like"/>
    <property type="match status" value="3"/>
</dbReference>